<dbReference type="InterPro" id="IPR011009">
    <property type="entry name" value="Kinase-like_dom_sf"/>
</dbReference>
<dbReference type="EMBL" id="JAJGCB010000001">
    <property type="protein sequence ID" value="KAJ8996147.1"/>
    <property type="molecule type" value="Genomic_DNA"/>
</dbReference>
<dbReference type="Proteomes" id="UP001161757">
    <property type="component" value="Unassembled WGS sequence"/>
</dbReference>
<comment type="function">
    <text evidence="1">Component of the EKC/KEOPS complex that is required for the formation of a threonylcarbamoyl group on adenosine at position 37 (t(6)A37) in tRNAs that read codons beginning with adenine. The complex is probably involved in the transfer of the threonylcarbamoyl moiety of threonylcarbamoyl-AMP (TC-AMP) to the N6 group of A37. BUD32 has ATPase activity in the context of the EKC/KEOPS complex and likely plays a supporting role to the catalytic subunit KAE1. The EKC/KEOPS complex also promotes both telomere uncapping and telomere elongation. The complex is required for efficient recruitment of transcriptional coactivators.</text>
</comment>
<dbReference type="SUPFAM" id="SSF56112">
    <property type="entry name" value="Protein kinase-like (PK-like)"/>
    <property type="match status" value="1"/>
</dbReference>
<dbReference type="InterPro" id="IPR008266">
    <property type="entry name" value="Tyr_kinase_AS"/>
</dbReference>
<comment type="caution">
    <text evidence="15">The sequence shown here is derived from an EMBL/GenBank/DDBJ whole genome shotgun (WGS) entry which is preliminary data.</text>
</comment>
<feature type="domain" description="Protein kinase" evidence="14">
    <location>
        <begin position="17"/>
        <end position="269"/>
    </location>
</feature>
<gene>
    <name evidence="15" type="ORF">HRR80_000882</name>
</gene>
<organism evidence="15 16">
    <name type="scientific">Exophiala dermatitidis</name>
    <name type="common">Black yeast-like fungus</name>
    <name type="synonym">Wangiella dermatitidis</name>
    <dbReference type="NCBI Taxonomy" id="5970"/>
    <lineage>
        <taxon>Eukaryota</taxon>
        <taxon>Fungi</taxon>
        <taxon>Dikarya</taxon>
        <taxon>Ascomycota</taxon>
        <taxon>Pezizomycotina</taxon>
        <taxon>Eurotiomycetes</taxon>
        <taxon>Chaetothyriomycetidae</taxon>
        <taxon>Chaetothyriales</taxon>
        <taxon>Herpotrichiellaceae</taxon>
        <taxon>Exophiala</taxon>
    </lineage>
</organism>
<proteinExistence type="predicted"/>
<evidence type="ECO:0000256" key="13">
    <source>
        <dbReference type="ARBA" id="ARBA00048679"/>
    </source>
</evidence>
<accession>A0AAN6F605</accession>
<dbReference type="EC" id="2.7.11.1" evidence="4"/>
<evidence type="ECO:0000256" key="11">
    <source>
        <dbReference type="ARBA" id="ARBA00033194"/>
    </source>
</evidence>
<keyword evidence="8" id="KW-0067">ATP-binding</keyword>
<evidence type="ECO:0000256" key="12">
    <source>
        <dbReference type="ARBA" id="ARBA00047899"/>
    </source>
</evidence>
<dbReference type="InterPro" id="IPR000719">
    <property type="entry name" value="Prot_kinase_dom"/>
</dbReference>
<dbReference type="PANTHER" id="PTHR27001:SF585">
    <property type="entry name" value="OS02G0648100 PROTEIN"/>
    <property type="match status" value="1"/>
</dbReference>
<dbReference type="PANTHER" id="PTHR27001">
    <property type="entry name" value="OS01G0253100 PROTEIN"/>
    <property type="match status" value="1"/>
</dbReference>
<name>A0AAN6F605_EXODE</name>
<evidence type="ECO:0000256" key="5">
    <source>
        <dbReference type="ARBA" id="ARBA00013948"/>
    </source>
</evidence>
<protein>
    <recommendedName>
        <fullName evidence="6">EKC/KEOPS complex subunit BUD32</fullName>
        <ecNumber evidence="4">2.7.11.1</ecNumber>
    </recommendedName>
    <alternativeName>
        <fullName evidence="10 11">Atypical Serine/threonine protein kinase BUD32</fullName>
    </alternativeName>
    <alternativeName>
        <fullName evidence="5">EKC/KEOPS complex subunit bud32</fullName>
    </alternativeName>
</protein>
<comment type="subcellular location">
    <subcellularLocation>
        <location evidence="2">Chromosome</location>
        <location evidence="2">Telomere</location>
    </subcellularLocation>
</comment>
<evidence type="ECO:0000256" key="3">
    <source>
        <dbReference type="ARBA" id="ARBA00011534"/>
    </source>
</evidence>
<evidence type="ECO:0000313" key="15">
    <source>
        <dbReference type="EMBL" id="KAJ8996147.1"/>
    </source>
</evidence>
<comment type="catalytic activity">
    <reaction evidence="12">
        <text>L-threonyl-[protein] + ATP = O-phospho-L-threonyl-[protein] + ADP + H(+)</text>
        <dbReference type="Rhea" id="RHEA:46608"/>
        <dbReference type="Rhea" id="RHEA-COMP:11060"/>
        <dbReference type="Rhea" id="RHEA-COMP:11605"/>
        <dbReference type="ChEBI" id="CHEBI:15378"/>
        <dbReference type="ChEBI" id="CHEBI:30013"/>
        <dbReference type="ChEBI" id="CHEBI:30616"/>
        <dbReference type="ChEBI" id="CHEBI:61977"/>
        <dbReference type="ChEBI" id="CHEBI:456216"/>
        <dbReference type="EC" id="2.7.11.1"/>
    </reaction>
</comment>
<evidence type="ECO:0000256" key="4">
    <source>
        <dbReference type="ARBA" id="ARBA00012513"/>
    </source>
</evidence>
<reference evidence="15" key="1">
    <citation type="submission" date="2023-01" db="EMBL/GenBank/DDBJ databases">
        <title>Exophiala dermititidis isolated from Cystic Fibrosis Patient.</title>
        <authorList>
            <person name="Kurbessoian T."/>
            <person name="Crocker A."/>
            <person name="Murante D."/>
            <person name="Hogan D.A."/>
            <person name="Stajich J.E."/>
        </authorList>
    </citation>
    <scope>NUCLEOTIDE SEQUENCE</scope>
    <source>
        <strain evidence="15">Ex8</strain>
    </source>
</reference>
<evidence type="ECO:0000256" key="6">
    <source>
        <dbReference type="ARBA" id="ARBA00019973"/>
    </source>
</evidence>
<dbReference type="PROSITE" id="PS50011">
    <property type="entry name" value="PROTEIN_KINASE_DOM"/>
    <property type="match status" value="1"/>
</dbReference>
<evidence type="ECO:0000256" key="9">
    <source>
        <dbReference type="ARBA" id="ARBA00022895"/>
    </source>
</evidence>
<dbReference type="AlphaFoldDB" id="A0AAN6F605"/>
<evidence type="ECO:0000256" key="8">
    <source>
        <dbReference type="ARBA" id="ARBA00022840"/>
    </source>
</evidence>
<dbReference type="GO" id="GO:0000781">
    <property type="term" value="C:chromosome, telomeric region"/>
    <property type="evidence" value="ECO:0007669"/>
    <property type="project" value="UniProtKB-SubCell"/>
</dbReference>
<evidence type="ECO:0000256" key="1">
    <source>
        <dbReference type="ARBA" id="ARBA00003747"/>
    </source>
</evidence>
<dbReference type="Gene3D" id="1.10.510.10">
    <property type="entry name" value="Transferase(Phosphotransferase) domain 1"/>
    <property type="match status" value="1"/>
</dbReference>
<keyword evidence="7" id="KW-0547">Nucleotide-binding</keyword>
<dbReference type="PROSITE" id="PS00109">
    <property type="entry name" value="PROTEIN_KINASE_TYR"/>
    <property type="match status" value="1"/>
</dbReference>
<evidence type="ECO:0000256" key="7">
    <source>
        <dbReference type="ARBA" id="ARBA00022741"/>
    </source>
</evidence>
<dbReference type="Pfam" id="PF00069">
    <property type="entry name" value="Pkinase"/>
    <property type="match status" value="1"/>
</dbReference>
<dbReference type="GO" id="GO:0004674">
    <property type="term" value="F:protein serine/threonine kinase activity"/>
    <property type="evidence" value="ECO:0007669"/>
    <property type="project" value="UniProtKB-EC"/>
</dbReference>
<keyword evidence="9" id="KW-0779">Telomere</keyword>
<dbReference type="GO" id="GO:0005886">
    <property type="term" value="C:plasma membrane"/>
    <property type="evidence" value="ECO:0007669"/>
    <property type="project" value="TreeGrafter"/>
</dbReference>
<comment type="subunit">
    <text evidence="3">Component of the EKC/KEOPS complex composed of at least BUD32, CGI121, GON7, KAE1 and PCC1; the whole complex dimerizes.</text>
</comment>
<evidence type="ECO:0000256" key="10">
    <source>
        <dbReference type="ARBA" id="ARBA00030980"/>
    </source>
</evidence>
<evidence type="ECO:0000259" key="14">
    <source>
        <dbReference type="PROSITE" id="PS50011"/>
    </source>
</evidence>
<comment type="catalytic activity">
    <reaction evidence="13">
        <text>L-seryl-[protein] + ATP = O-phospho-L-seryl-[protein] + ADP + H(+)</text>
        <dbReference type="Rhea" id="RHEA:17989"/>
        <dbReference type="Rhea" id="RHEA-COMP:9863"/>
        <dbReference type="Rhea" id="RHEA-COMP:11604"/>
        <dbReference type="ChEBI" id="CHEBI:15378"/>
        <dbReference type="ChEBI" id="CHEBI:29999"/>
        <dbReference type="ChEBI" id="CHEBI:30616"/>
        <dbReference type="ChEBI" id="CHEBI:83421"/>
        <dbReference type="ChEBI" id="CHEBI:456216"/>
        <dbReference type="EC" id="2.7.11.1"/>
    </reaction>
</comment>
<sequence>MSSINCEIIDIEQRFPPGVTSIIGQGTSCFVGLVDPETVLKYPIFLDERFRIEIEQKLLEQLGQHPRIIESRGLTEDGLLLQYAKNGTLNDYILQRSALDTTQRIQVCIQIAEGLVHLHSRHVYHGDLRPGNILLDENFDIKLADIQGVLGSPDGTVILDGLAREGSMYYMPRDGDYVNMKTDLFAFGSTAHFVMTGREVFPDLVPSIYQDDEAVEKEIHRRFAEQEYPKISYPCISIVQRCWRGEYASAEQLLIDLKALETGPTSHTV</sequence>
<evidence type="ECO:0000256" key="2">
    <source>
        <dbReference type="ARBA" id="ARBA00004574"/>
    </source>
</evidence>
<dbReference type="GO" id="GO:0005524">
    <property type="term" value="F:ATP binding"/>
    <property type="evidence" value="ECO:0007669"/>
    <property type="project" value="UniProtKB-KW"/>
</dbReference>
<evidence type="ECO:0000313" key="16">
    <source>
        <dbReference type="Proteomes" id="UP001161757"/>
    </source>
</evidence>
<keyword evidence="9" id="KW-0158">Chromosome</keyword>